<keyword evidence="1" id="KW-0704">Schiff base</keyword>
<gene>
    <name evidence="2" type="primary">fsa</name>
    <name evidence="2" type="ORF">GCM10023215_45980</name>
</gene>
<name>A0ABP8X8D4_9PSEU</name>
<sequence length="232" mass="24255">MRLYLDSADRDALGPLLETGLFGGVTTNPLILHRAGIRQHEGPALVDWLVDQGCGHVFVQTTADDAAGTVQEGLELRGLSDRVVVKIPATVAGLTAARRLADDGVPVLVTAIYHARQALLANAAGARWIAPYLGRMGAARRNGREQVLTMQTLLRGTATRVLVAGIKDVQQVVDLAALDVDAFTLGTDLAEQLLQESLTEDAVAEFSCATAKPAPGSIPAVSTARGQGAATS</sequence>
<dbReference type="InterPro" id="IPR018225">
    <property type="entry name" value="Transaldolase_AS"/>
</dbReference>
<dbReference type="RefSeq" id="WP_345382798.1">
    <property type="nucleotide sequence ID" value="NZ_BAABIC010000016.1"/>
</dbReference>
<organism evidence="2 3">
    <name type="scientific">Pseudonocardia yuanmonensis</name>
    <dbReference type="NCBI Taxonomy" id="1095914"/>
    <lineage>
        <taxon>Bacteria</taxon>
        <taxon>Bacillati</taxon>
        <taxon>Actinomycetota</taxon>
        <taxon>Actinomycetes</taxon>
        <taxon>Pseudonocardiales</taxon>
        <taxon>Pseudonocardiaceae</taxon>
        <taxon>Pseudonocardia</taxon>
    </lineage>
</organism>
<dbReference type="SUPFAM" id="SSF51569">
    <property type="entry name" value="Aldolase"/>
    <property type="match status" value="1"/>
</dbReference>
<dbReference type="PROSITE" id="PS00958">
    <property type="entry name" value="TRANSALDOLASE_2"/>
    <property type="match status" value="1"/>
</dbReference>
<comment type="caution">
    <text evidence="2">The sequence shown here is derived from an EMBL/GenBank/DDBJ whole genome shotgun (WGS) entry which is preliminary data.</text>
</comment>
<evidence type="ECO:0000256" key="1">
    <source>
        <dbReference type="ARBA" id="ARBA00023270"/>
    </source>
</evidence>
<dbReference type="PANTHER" id="PTHR10683">
    <property type="entry name" value="TRANSALDOLASE"/>
    <property type="match status" value="1"/>
</dbReference>
<evidence type="ECO:0000313" key="2">
    <source>
        <dbReference type="EMBL" id="GAA4701781.1"/>
    </source>
</evidence>
<dbReference type="Proteomes" id="UP001500325">
    <property type="component" value="Unassembled WGS sequence"/>
</dbReference>
<keyword evidence="3" id="KW-1185">Reference proteome</keyword>
<dbReference type="InterPro" id="IPR013785">
    <property type="entry name" value="Aldolase_TIM"/>
</dbReference>
<dbReference type="InterPro" id="IPR001585">
    <property type="entry name" value="TAL/FSA"/>
</dbReference>
<accession>A0ABP8X8D4</accession>
<evidence type="ECO:0000313" key="3">
    <source>
        <dbReference type="Proteomes" id="UP001500325"/>
    </source>
</evidence>
<dbReference type="PANTHER" id="PTHR10683:SF40">
    <property type="entry name" value="FRUCTOSE-6-PHOSPHATE ALDOLASE 1-RELATED"/>
    <property type="match status" value="1"/>
</dbReference>
<proteinExistence type="predicted"/>
<dbReference type="Pfam" id="PF00923">
    <property type="entry name" value="TAL_FSA"/>
    <property type="match status" value="1"/>
</dbReference>
<dbReference type="Gene3D" id="3.20.20.70">
    <property type="entry name" value="Aldolase class I"/>
    <property type="match status" value="1"/>
</dbReference>
<protein>
    <submittedName>
        <fullName evidence="2">Fructose-6-phosphate aldolase</fullName>
    </submittedName>
</protein>
<reference evidence="3" key="1">
    <citation type="journal article" date="2019" name="Int. J. Syst. Evol. Microbiol.">
        <title>The Global Catalogue of Microorganisms (GCM) 10K type strain sequencing project: providing services to taxonomists for standard genome sequencing and annotation.</title>
        <authorList>
            <consortium name="The Broad Institute Genomics Platform"/>
            <consortium name="The Broad Institute Genome Sequencing Center for Infectious Disease"/>
            <person name="Wu L."/>
            <person name="Ma J."/>
        </authorList>
    </citation>
    <scope>NUCLEOTIDE SEQUENCE [LARGE SCALE GENOMIC DNA]</scope>
    <source>
        <strain evidence="3">JCM 18055</strain>
    </source>
</reference>
<dbReference type="EMBL" id="BAABIC010000016">
    <property type="protein sequence ID" value="GAA4701781.1"/>
    <property type="molecule type" value="Genomic_DNA"/>
</dbReference>